<organism evidence="5 6">
    <name type="scientific">Pseudopedobacter saltans</name>
    <dbReference type="NCBI Taxonomy" id="151895"/>
    <lineage>
        <taxon>Bacteria</taxon>
        <taxon>Pseudomonadati</taxon>
        <taxon>Bacteroidota</taxon>
        <taxon>Sphingobacteriia</taxon>
        <taxon>Sphingobacteriales</taxon>
        <taxon>Sphingobacteriaceae</taxon>
        <taxon>Pseudopedobacter</taxon>
    </lineage>
</organism>
<dbReference type="NCBIfam" id="TIGR00621">
    <property type="entry name" value="ssb"/>
    <property type="match status" value="1"/>
</dbReference>
<evidence type="ECO:0000313" key="6">
    <source>
        <dbReference type="Proteomes" id="UP000249645"/>
    </source>
</evidence>
<dbReference type="GO" id="GO:0003697">
    <property type="term" value="F:single-stranded DNA binding"/>
    <property type="evidence" value="ECO:0007669"/>
    <property type="project" value="InterPro"/>
</dbReference>
<dbReference type="PANTHER" id="PTHR10302">
    <property type="entry name" value="SINGLE-STRANDED DNA-BINDING PROTEIN"/>
    <property type="match status" value="1"/>
</dbReference>
<evidence type="ECO:0000313" key="5">
    <source>
        <dbReference type="EMBL" id="PZP46084.1"/>
    </source>
</evidence>
<dbReference type="GO" id="GO:0006260">
    <property type="term" value="P:DNA replication"/>
    <property type="evidence" value="ECO:0007669"/>
    <property type="project" value="InterPro"/>
</dbReference>
<dbReference type="SUPFAM" id="SSF50249">
    <property type="entry name" value="Nucleic acid-binding proteins"/>
    <property type="match status" value="1"/>
</dbReference>
<dbReference type="Pfam" id="PF00436">
    <property type="entry name" value="SSB"/>
    <property type="match status" value="1"/>
</dbReference>
<comment type="caution">
    <text evidence="5">The sequence shown here is derived from an EMBL/GenBank/DDBJ whole genome shotgun (WGS) entry which is preliminary data.</text>
</comment>
<feature type="region of interest" description="Disordered" evidence="4">
    <location>
        <begin position="101"/>
        <end position="143"/>
    </location>
</feature>
<keyword evidence="1 2" id="KW-0238">DNA-binding</keyword>
<protein>
    <recommendedName>
        <fullName evidence="3">Single-stranded DNA-binding protein</fullName>
    </recommendedName>
</protein>
<dbReference type="GO" id="GO:0009295">
    <property type="term" value="C:nucleoid"/>
    <property type="evidence" value="ECO:0007669"/>
    <property type="project" value="TreeGrafter"/>
</dbReference>
<dbReference type="InterPro" id="IPR012340">
    <property type="entry name" value="NA-bd_OB-fold"/>
</dbReference>
<feature type="compositionally biased region" description="Low complexity" evidence="4">
    <location>
        <begin position="113"/>
        <end position="127"/>
    </location>
</feature>
<dbReference type="InterPro" id="IPR000424">
    <property type="entry name" value="Primosome_PriB/ssb"/>
</dbReference>
<sequence>MIKLTAIGNLGRDCVTNEVNGRHVINFSVAHTERFKDQEKTIWVECAYWTERLGIAPYLKKGTTVYVEGTPDIRIYQTNDGRQGASLTLRVQSVQLVGARSANGEGGDYNCNTSTSSPTSAPSSFTAGNQPTSSDDVTYDLPF</sequence>
<dbReference type="PANTHER" id="PTHR10302:SF0">
    <property type="entry name" value="SINGLE-STRANDED DNA-BINDING PROTEIN, MITOCHONDRIAL"/>
    <property type="match status" value="1"/>
</dbReference>
<dbReference type="Proteomes" id="UP000249645">
    <property type="component" value="Unassembled WGS sequence"/>
</dbReference>
<dbReference type="Gene3D" id="2.40.50.140">
    <property type="entry name" value="Nucleic acid-binding proteins"/>
    <property type="match status" value="1"/>
</dbReference>
<reference evidence="5 6" key="1">
    <citation type="submission" date="2017-11" db="EMBL/GenBank/DDBJ databases">
        <title>Infants hospitalized years apart are colonized by the same room-sourced microbial strains.</title>
        <authorList>
            <person name="Brooks B."/>
            <person name="Olm M.R."/>
            <person name="Firek B.A."/>
            <person name="Baker R."/>
            <person name="Thomas B.C."/>
            <person name="Morowitz M.J."/>
            <person name="Banfield J.F."/>
        </authorList>
    </citation>
    <scope>NUCLEOTIDE SEQUENCE [LARGE SCALE GENOMIC DNA]</scope>
    <source>
        <strain evidence="5">S2_009_000_R2_76</strain>
    </source>
</reference>
<name>A0A2W5EVW5_9SPHI</name>
<accession>A0A2W5EVW5</accession>
<dbReference type="InterPro" id="IPR011344">
    <property type="entry name" value="ssDNA-bd"/>
</dbReference>
<dbReference type="CDD" id="cd04496">
    <property type="entry name" value="SSB_OBF"/>
    <property type="match status" value="1"/>
</dbReference>
<dbReference type="AlphaFoldDB" id="A0A2W5EVW5"/>
<dbReference type="PROSITE" id="PS50935">
    <property type="entry name" value="SSB"/>
    <property type="match status" value="1"/>
</dbReference>
<dbReference type="EMBL" id="QFOI01000240">
    <property type="protein sequence ID" value="PZP46084.1"/>
    <property type="molecule type" value="Genomic_DNA"/>
</dbReference>
<gene>
    <name evidence="5" type="ORF">DI598_12550</name>
</gene>
<evidence type="ECO:0000256" key="2">
    <source>
        <dbReference type="PROSITE-ProRule" id="PRU00252"/>
    </source>
</evidence>
<evidence type="ECO:0000256" key="4">
    <source>
        <dbReference type="SAM" id="MobiDB-lite"/>
    </source>
</evidence>
<proteinExistence type="predicted"/>
<evidence type="ECO:0000256" key="3">
    <source>
        <dbReference type="RuleBase" id="RU000524"/>
    </source>
</evidence>
<evidence type="ECO:0000256" key="1">
    <source>
        <dbReference type="ARBA" id="ARBA00023125"/>
    </source>
</evidence>